<reference evidence="1" key="1">
    <citation type="submission" date="2018-05" db="EMBL/GenBank/DDBJ databases">
        <authorList>
            <person name="Lanie J.A."/>
            <person name="Ng W.-L."/>
            <person name="Kazmierczak K.M."/>
            <person name="Andrzejewski T.M."/>
            <person name="Davidsen T.M."/>
            <person name="Wayne K.J."/>
            <person name="Tettelin H."/>
            <person name="Glass J.I."/>
            <person name="Rusch D."/>
            <person name="Podicherti R."/>
            <person name="Tsui H.-C.T."/>
            <person name="Winkler M.E."/>
        </authorList>
    </citation>
    <scope>NUCLEOTIDE SEQUENCE</scope>
</reference>
<dbReference type="AlphaFoldDB" id="A0A382BDV3"/>
<dbReference type="PANTHER" id="PTHR20883">
    <property type="entry name" value="PHYTANOYL-COA DIOXYGENASE DOMAIN CONTAINING 1"/>
    <property type="match status" value="1"/>
</dbReference>
<evidence type="ECO:0008006" key="2">
    <source>
        <dbReference type="Google" id="ProtNLM"/>
    </source>
</evidence>
<protein>
    <recommendedName>
        <fullName evidence="2">Phytanoyl-CoA dioxygenase</fullName>
    </recommendedName>
</protein>
<sequence length="257" mass="29300">MNRLEKNIVSDGFCFLPKIFSSSQVNSARDALWDVIQGKYETGVEPEERFWSIGDDPESIIKIDKPHLCNKNIWDLITNVDLGKWLAVITEAKMVQVWHSQAVWKPPGGGKKGNAGWHRDTQYWPFWKPDGVFTAWIALTDVVEESGPVRYICGSNEWERVEGLDFFNKNISEQDDIIKRTHDDYDVVSANIKKGQISIHTSRVYHSSGPNISNGPRIGMVVHFCTDIAERIPISGENSDYLNKREDESICPVIYSR</sequence>
<dbReference type="EMBL" id="UINC01029136">
    <property type="protein sequence ID" value="SVB11357.1"/>
    <property type="molecule type" value="Genomic_DNA"/>
</dbReference>
<gene>
    <name evidence="1" type="ORF">METZ01_LOCUS164211</name>
</gene>
<dbReference type="Pfam" id="PF05721">
    <property type="entry name" value="PhyH"/>
    <property type="match status" value="1"/>
</dbReference>
<dbReference type="InterPro" id="IPR008775">
    <property type="entry name" value="Phytyl_CoA_dOase-like"/>
</dbReference>
<accession>A0A382BDV3</accession>
<evidence type="ECO:0000313" key="1">
    <source>
        <dbReference type="EMBL" id="SVB11357.1"/>
    </source>
</evidence>
<dbReference type="GO" id="GO:0016491">
    <property type="term" value="F:oxidoreductase activity"/>
    <property type="evidence" value="ECO:0007669"/>
    <property type="project" value="UniProtKB-ARBA"/>
</dbReference>
<dbReference type="Gene3D" id="2.60.120.620">
    <property type="entry name" value="q2cbj1_9rhob like domain"/>
    <property type="match status" value="1"/>
</dbReference>
<proteinExistence type="predicted"/>
<name>A0A382BDV3_9ZZZZ</name>
<organism evidence="1">
    <name type="scientific">marine metagenome</name>
    <dbReference type="NCBI Taxonomy" id="408172"/>
    <lineage>
        <taxon>unclassified sequences</taxon>
        <taxon>metagenomes</taxon>
        <taxon>ecological metagenomes</taxon>
    </lineage>
</organism>
<dbReference type="GO" id="GO:0046872">
    <property type="term" value="F:metal ion binding"/>
    <property type="evidence" value="ECO:0007669"/>
    <property type="project" value="UniProtKB-ARBA"/>
</dbReference>
<dbReference type="PANTHER" id="PTHR20883:SF48">
    <property type="entry name" value="ECTOINE DIOXYGENASE"/>
    <property type="match status" value="1"/>
</dbReference>
<dbReference type="SUPFAM" id="SSF51197">
    <property type="entry name" value="Clavaminate synthase-like"/>
    <property type="match status" value="1"/>
</dbReference>